<evidence type="ECO:0000256" key="2">
    <source>
        <dbReference type="SAM" id="Phobius"/>
    </source>
</evidence>
<dbReference type="Pfam" id="PF01370">
    <property type="entry name" value="Epimerase"/>
    <property type="match status" value="1"/>
</dbReference>
<dbReference type="CDD" id="cd08946">
    <property type="entry name" value="SDR_e"/>
    <property type="match status" value="1"/>
</dbReference>
<dbReference type="EC" id="4.2.1.46" evidence="4"/>
<dbReference type="EMBL" id="AFMN01000001">
    <property type="protein sequence ID" value="EGL98824.1"/>
    <property type="molecule type" value="Genomic_DNA"/>
</dbReference>
<protein>
    <submittedName>
        <fullName evidence="4">dTDP-glucose 4,6-dehydratase</fullName>
        <ecNumber evidence="4">4.2.1.46</ecNumber>
    </submittedName>
</protein>
<dbReference type="PATRIC" id="fig|1029822.3.peg.530"/>
<evidence type="ECO:0000313" key="4">
    <source>
        <dbReference type="EMBL" id="EGL98824.1"/>
    </source>
</evidence>
<keyword evidence="2" id="KW-1133">Transmembrane helix</keyword>
<evidence type="ECO:0000256" key="1">
    <source>
        <dbReference type="ARBA" id="ARBA00007637"/>
    </source>
</evidence>
<comment type="similarity">
    <text evidence="1">Belongs to the NAD(P)-dependent epimerase/dehydratase family.</text>
</comment>
<keyword evidence="2" id="KW-0472">Membrane</keyword>
<gene>
    <name evidence="4" type="ORF">NIAS840_00530</name>
</gene>
<evidence type="ECO:0000313" key="5">
    <source>
        <dbReference type="Proteomes" id="UP000006227"/>
    </source>
</evidence>
<evidence type="ECO:0000259" key="3">
    <source>
        <dbReference type="Pfam" id="PF01370"/>
    </source>
</evidence>
<dbReference type="InterPro" id="IPR036291">
    <property type="entry name" value="NAD(P)-bd_dom_sf"/>
</dbReference>
<dbReference type="InterPro" id="IPR001509">
    <property type="entry name" value="Epimerase_deHydtase"/>
</dbReference>
<dbReference type="Proteomes" id="UP000006227">
    <property type="component" value="Unassembled WGS sequence"/>
</dbReference>
<dbReference type="RefSeq" id="WP_003705462.1">
    <property type="nucleotide sequence ID" value="NZ_AFMN01000001.1"/>
</dbReference>
<reference evidence="4 5" key="1">
    <citation type="journal article" date="2011" name="J. Bacteriol.">
        <title>Genome Sequence of Lactobacillus salivarius NIAS840, Isolated from Chicken Intestine.</title>
        <authorList>
            <person name="Ham J.S."/>
            <person name="Kim H.W."/>
            <person name="Seol K.H."/>
            <person name="Jang A."/>
            <person name="Jeong S.G."/>
            <person name="Oh M.H."/>
            <person name="Kim D.H."/>
            <person name="Kang D.K."/>
            <person name="Kim G.B."/>
            <person name="Cha C.J."/>
        </authorList>
    </citation>
    <scope>NUCLEOTIDE SEQUENCE [LARGE SCALE GENOMIC DNA]</scope>
    <source>
        <strain evidence="4 5">NIAS840</strain>
    </source>
</reference>
<dbReference type="Gene3D" id="3.40.50.720">
    <property type="entry name" value="NAD(P)-binding Rossmann-like Domain"/>
    <property type="match status" value="1"/>
</dbReference>
<accession>F5VDA6</accession>
<dbReference type="AlphaFoldDB" id="F5VDA6"/>
<feature type="domain" description="NAD-dependent epimerase/dehydratase" evidence="3">
    <location>
        <begin position="28"/>
        <end position="272"/>
    </location>
</feature>
<proteinExistence type="inferred from homology"/>
<dbReference type="GO" id="GO:0008460">
    <property type="term" value="F:dTDP-glucose 4,6-dehydratase activity"/>
    <property type="evidence" value="ECO:0007669"/>
    <property type="project" value="UniProtKB-EC"/>
</dbReference>
<keyword evidence="2" id="KW-0812">Transmembrane</keyword>
<feature type="transmembrane region" description="Helical" evidence="2">
    <location>
        <begin position="27"/>
        <end position="47"/>
    </location>
</feature>
<dbReference type="SUPFAM" id="SSF51735">
    <property type="entry name" value="NAD(P)-binding Rossmann-fold domains"/>
    <property type="match status" value="1"/>
</dbReference>
<comment type="caution">
    <text evidence="4">The sequence shown here is derived from an EMBL/GenBank/DDBJ whole genome shotgun (WGS) entry which is preliminary data.</text>
</comment>
<organism evidence="4 5">
    <name type="scientific">Ligilactobacillus salivarius NIAS840</name>
    <dbReference type="NCBI Taxonomy" id="1029822"/>
    <lineage>
        <taxon>Bacteria</taxon>
        <taxon>Bacillati</taxon>
        <taxon>Bacillota</taxon>
        <taxon>Bacilli</taxon>
        <taxon>Lactobacillales</taxon>
        <taxon>Lactobacillaceae</taxon>
        <taxon>Ligilactobacillus</taxon>
    </lineage>
</organism>
<sequence length="351" mass="39809">MNNLLYDDFELWLKTGIEFNKFKNKTFMVTGATGLIGSLIIKTLLYLNKEKHLNTKIIGVIRNVSKARKIYGDLTYDDKLSFTVSDLAKDKINLDEHIDFLVHAASVTTSRYLVESPVESFDVAINGTQRVLEFAKEKKVSKVIYISSMEVYGNLNLDRMATEDDLGYIDLKNVRSVYSEGKRICELLCKAYVSEYDMNIVSARLAQTFGAGILPGENRVFAQFARSIIEGKPIVLHTEGNSEGNYVYTIDAIMAIFILILKGQSGETYNIANPESHTTIREMAELVASNFSDNKSKVIIDIPNDVQNYGYAPDTHLWMSIEKIKKLGWIPRNNMIDSYAKMISWMRENNI</sequence>
<keyword evidence="4" id="KW-0456">Lyase</keyword>
<name>F5VDA6_9LACO</name>
<dbReference type="PANTHER" id="PTHR43000">
    <property type="entry name" value="DTDP-D-GLUCOSE 4,6-DEHYDRATASE-RELATED"/>
    <property type="match status" value="1"/>
</dbReference>